<protein>
    <recommendedName>
        <fullName evidence="6">Fatty acid desaturase domain-containing protein</fullName>
    </recommendedName>
</protein>
<evidence type="ECO:0000256" key="5">
    <source>
        <dbReference type="SAM" id="Phobius"/>
    </source>
</evidence>
<keyword evidence="4" id="KW-0275">Fatty acid biosynthesis</keyword>
<keyword evidence="5" id="KW-0472">Membrane</keyword>
<dbReference type="InterPro" id="IPR012171">
    <property type="entry name" value="Fatty_acid_desaturase"/>
</dbReference>
<dbReference type="PANTHER" id="PTHR19353">
    <property type="entry name" value="FATTY ACID DESATURASE 2"/>
    <property type="match status" value="1"/>
</dbReference>
<keyword evidence="2" id="KW-0276">Fatty acid metabolism</keyword>
<dbReference type="GO" id="GO:0016717">
    <property type="term" value="F:oxidoreductase activity, acting on paired donors, with oxidation of a pair of donors resulting in the reduction of molecular oxygen to two molecules of water"/>
    <property type="evidence" value="ECO:0007669"/>
    <property type="project" value="TreeGrafter"/>
</dbReference>
<feature type="domain" description="Fatty acid desaturase" evidence="6">
    <location>
        <begin position="33"/>
        <end position="110"/>
    </location>
</feature>
<evidence type="ECO:0000256" key="3">
    <source>
        <dbReference type="ARBA" id="ARBA00023098"/>
    </source>
</evidence>
<keyword evidence="5" id="KW-0812">Transmembrane</keyword>
<dbReference type="GO" id="GO:0016020">
    <property type="term" value="C:membrane"/>
    <property type="evidence" value="ECO:0007669"/>
    <property type="project" value="TreeGrafter"/>
</dbReference>
<evidence type="ECO:0000313" key="8">
    <source>
        <dbReference type="Proteomes" id="UP000326062"/>
    </source>
</evidence>
<keyword evidence="5" id="KW-1133">Transmembrane helix</keyword>
<evidence type="ECO:0000259" key="6">
    <source>
        <dbReference type="Pfam" id="PF00487"/>
    </source>
</evidence>
<dbReference type="InterPro" id="IPR005804">
    <property type="entry name" value="FA_desaturase_dom"/>
</dbReference>
<evidence type="ECO:0000256" key="1">
    <source>
        <dbReference type="ARBA" id="ARBA00022516"/>
    </source>
</evidence>
<dbReference type="AlphaFoldDB" id="A0A5N3X931"/>
<comment type="caution">
    <text evidence="7">The sequence shown here is derived from an EMBL/GenBank/DDBJ whole genome shotgun (WGS) entry which is preliminary data.</text>
</comment>
<proteinExistence type="predicted"/>
<keyword evidence="1" id="KW-0444">Lipid biosynthesis</keyword>
<dbReference type="Proteomes" id="UP000326062">
    <property type="component" value="Chromosome 10"/>
</dbReference>
<feature type="transmembrane region" description="Helical" evidence="5">
    <location>
        <begin position="33"/>
        <end position="54"/>
    </location>
</feature>
<reference evidence="7 8" key="1">
    <citation type="submission" date="2019-06" db="EMBL/GenBank/DDBJ databases">
        <title>Discovery of a novel chromosome fission-fusion reversal in muntjac.</title>
        <authorList>
            <person name="Mudd A.B."/>
            <person name="Bredeson J.V."/>
            <person name="Baum R."/>
            <person name="Hockemeyer D."/>
            <person name="Rokhsar D.S."/>
        </authorList>
    </citation>
    <scope>NUCLEOTIDE SEQUENCE [LARGE SCALE GENOMIC DNA]</scope>
    <source>
        <strain evidence="7">UCam_UCB_Mr</strain>
        <tissue evidence="7">Fibroblast cell line</tissue>
    </source>
</reference>
<evidence type="ECO:0000313" key="7">
    <source>
        <dbReference type="EMBL" id="KAB0370564.1"/>
    </source>
</evidence>
<gene>
    <name evidence="7" type="ORF">FD755_016973</name>
</gene>
<keyword evidence="3" id="KW-0443">Lipid metabolism</keyword>
<organism evidence="7 8">
    <name type="scientific">Muntiacus reevesi</name>
    <name type="common">Reeves' muntjac</name>
    <name type="synonym">Cervus reevesi</name>
    <dbReference type="NCBI Taxonomy" id="9886"/>
    <lineage>
        <taxon>Eukaryota</taxon>
        <taxon>Metazoa</taxon>
        <taxon>Chordata</taxon>
        <taxon>Craniata</taxon>
        <taxon>Vertebrata</taxon>
        <taxon>Euteleostomi</taxon>
        <taxon>Mammalia</taxon>
        <taxon>Eutheria</taxon>
        <taxon>Laurasiatheria</taxon>
        <taxon>Artiodactyla</taxon>
        <taxon>Ruminantia</taxon>
        <taxon>Pecora</taxon>
        <taxon>Cervidae</taxon>
        <taxon>Muntiacinae</taxon>
        <taxon>Muntiacus</taxon>
    </lineage>
</organism>
<evidence type="ECO:0000256" key="4">
    <source>
        <dbReference type="ARBA" id="ARBA00023160"/>
    </source>
</evidence>
<dbReference type="GO" id="GO:0006633">
    <property type="term" value="P:fatty acid biosynthetic process"/>
    <property type="evidence" value="ECO:0007669"/>
    <property type="project" value="UniProtKB-KW"/>
</dbReference>
<accession>A0A5N3X931</accession>
<dbReference type="EMBL" id="VCEB01000013">
    <property type="protein sequence ID" value="KAB0370564.1"/>
    <property type="molecule type" value="Genomic_DNA"/>
</dbReference>
<keyword evidence="8" id="KW-1185">Reference proteome</keyword>
<evidence type="ECO:0000256" key="2">
    <source>
        <dbReference type="ARBA" id="ARBA00022832"/>
    </source>
</evidence>
<sequence>MFKANLGFFFLHLAQILILEALAWVIVWHFGSGWLVTIFISCLLTVAQAQSSFLQHDMGHLSIFKKSKWNHLMQKFVMGHLKGLSVKWWNNRHFQHHVKTNIYPKDPDIDVGPFFVFGDLQPRNVSGSGSWKGLHLCLEIRLEILDSSMLSEHLFFF</sequence>
<dbReference type="Pfam" id="PF00487">
    <property type="entry name" value="FA_desaturase"/>
    <property type="match status" value="1"/>
</dbReference>
<dbReference type="PANTHER" id="PTHR19353:SF22">
    <property type="entry name" value="FATTY ACID DESATURASE 2-LIKE PROTEIN FADS2B-RELATED"/>
    <property type="match status" value="1"/>
</dbReference>
<name>A0A5N3X931_MUNRE</name>